<name>A0A8W8IKF4_MAGGI</name>
<keyword evidence="1" id="KW-0732">Signal</keyword>
<dbReference type="EnsemblMetazoa" id="G14429.3">
    <property type="protein sequence ID" value="G14429.3:cds"/>
    <property type="gene ID" value="G14429"/>
</dbReference>
<evidence type="ECO:0000313" key="3">
    <source>
        <dbReference type="Proteomes" id="UP000005408"/>
    </source>
</evidence>
<accession>A0A8W8IKF4</accession>
<sequence length="105" mass="12321">MSKYSIHVVLFTTNTCCGGINMLMRQLQLLAIIVGIVRACPEDCKCFSKTLDCSFRRLKELFNIHDNYQTCSLGSLRFFFIYKIMRFYLEERGMCHNQCFFTSCL</sequence>
<keyword evidence="3" id="KW-1185">Reference proteome</keyword>
<feature type="chain" id="PRO_5036471864" evidence="1">
    <location>
        <begin position="40"/>
        <end position="105"/>
    </location>
</feature>
<evidence type="ECO:0000256" key="1">
    <source>
        <dbReference type="SAM" id="SignalP"/>
    </source>
</evidence>
<evidence type="ECO:0000313" key="2">
    <source>
        <dbReference type="EnsemblMetazoa" id="G14429.3:cds"/>
    </source>
</evidence>
<reference evidence="2" key="1">
    <citation type="submission" date="2022-08" db="UniProtKB">
        <authorList>
            <consortium name="EnsemblMetazoa"/>
        </authorList>
    </citation>
    <scope>IDENTIFICATION</scope>
    <source>
        <strain evidence="2">05x7-T-G4-1.051#20</strain>
    </source>
</reference>
<feature type="signal peptide" evidence="1">
    <location>
        <begin position="1"/>
        <end position="39"/>
    </location>
</feature>
<protein>
    <submittedName>
        <fullName evidence="2">Uncharacterized protein</fullName>
    </submittedName>
</protein>
<dbReference type="AlphaFoldDB" id="A0A8W8IKF4"/>
<organism evidence="2 3">
    <name type="scientific">Magallana gigas</name>
    <name type="common">Pacific oyster</name>
    <name type="synonym">Crassostrea gigas</name>
    <dbReference type="NCBI Taxonomy" id="29159"/>
    <lineage>
        <taxon>Eukaryota</taxon>
        <taxon>Metazoa</taxon>
        <taxon>Spiralia</taxon>
        <taxon>Lophotrochozoa</taxon>
        <taxon>Mollusca</taxon>
        <taxon>Bivalvia</taxon>
        <taxon>Autobranchia</taxon>
        <taxon>Pteriomorphia</taxon>
        <taxon>Ostreida</taxon>
        <taxon>Ostreoidea</taxon>
        <taxon>Ostreidae</taxon>
        <taxon>Magallana</taxon>
    </lineage>
</organism>
<proteinExistence type="predicted"/>
<dbReference type="Proteomes" id="UP000005408">
    <property type="component" value="Unassembled WGS sequence"/>
</dbReference>